<proteinExistence type="predicted"/>
<dbReference type="InterPro" id="IPR008928">
    <property type="entry name" value="6-hairpin_glycosidase_sf"/>
</dbReference>
<keyword evidence="4" id="KW-1185">Reference proteome</keyword>
<name>A0ABR9JSR0_9ACTN</name>
<sequence length="502" mass="52448">MSDEPSARARTATAPGRPGPRRGGSRGRGGHAGRGPHRSGVRRLRRLVIGLTAAALVATSGAAAVPPAVPAWASPGLIGGGGSPYTGAPLPPHEALGASYLPNSSAVRLRDGRVRLIPPGGNAPVTVAADDPRVDAAVRADRAWLASGTVPTGGLGDRYTAMASRALLDLRLLTRPNGASQASWYGLWRYSWPRDSAFTAAAFAVSGHPAEARSILGFMAGVQDADGTWAARYHTDGRPVTDGRDRQLDALGWMLWATWFYQAEAPDAALPDELWTMVRRAADHLALSLDAEGLPPASSDYWERDPRTEEDPRRPTLGVVGPVLAGLRSAAALAGETGAGVEADRWGRAADRLSGALAHQFAPYGYPRSPVRGGRMDTSVTFIAPPFAPVDAGVTAAISHAFAEQALPNGGVLPGEEWPGNKEVAWTPEVALFGLAAAASGRTETALDRLDWLQRHRTSLGVLPEKVGPDGHQAGVAPLGWTASMVVLSLAALEEPLPIPPG</sequence>
<protein>
    <recommendedName>
        <fullName evidence="5">Glycoside hydrolase family 15</fullName>
    </recommendedName>
</protein>
<feature type="compositionally biased region" description="Basic and acidic residues" evidence="1">
    <location>
        <begin position="301"/>
        <end position="314"/>
    </location>
</feature>
<keyword evidence="2" id="KW-0472">Membrane</keyword>
<accession>A0ABR9JSR0</accession>
<gene>
    <name evidence="3" type="ORF">H4W34_003449</name>
</gene>
<evidence type="ECO:0008006" key="5">
    <source>
        <dbReference type="Google" id="ProtNLM"/>
    </source>
</evidence>
<dbReference type="SUPFAM" id="SSF48208">
    <property type="entry name" value="Six-hairpin glycosidases"/>
    <property type="match status" value="1"/>
</dbReference>
<dbReference type="RefSeq" id="WP_225961215.1">
    <property type="nucleotide sequence ID" value="NZ_JADBDZ010000001.1"/>
</dbReference>
<dbReference type="InterPro" id="IPR012341">
    <property type="entry name" value="6hp_glycosidase-like_sf"/>
</dbReference>
<evidence type="ECO:0000256" key="2">
    <source>
        <dbReference type="SAM" id="Phobius"/>
    </source>
</evidence>
<organism evidence="3 4">
    <name type="scientific">Actinomadura algeriensis</name>
    <dbReference type="NCBI Taxonomy" id="1679523"/>
    <lineage>
        <taxon>Bacteria</taxon>
        <taxon>Bacillati</taxon>
        <taxon>Actinomycetota</taxon>
        <taxon>Actinomycetes</taxon>
        <taxon>Streptosporangiales</taxon>
        <taxon>Thermomonosporaceae</taxon>
        <taxon>Actinomadura</taxon>
    </lineage>
</organism>
<evidence type="ECO:0000313" key="3">
    <source>
        <dbReference type="EMBL" id="MBE1533616.1"/>
    </source>
</evidence>
<dbReference type="PANTHER" id="PTHR31616">
    <property type="entry name" value="TREHALASE"/>
    <property type="match status" value="1"/>
</dbReference>
<dbReference type="EMBL" id="JADBDZ010000001">
    <property type="protein sequence ID" value="MBE1533616.1"/>
    <property type="molecule type" value="Genomic_DNA"/>
</dbReference>
<evidence type="ECO:0000313" key="4">
    <source>
        <dbReference type="Proteomes" id="UP000627838"/>
    </source>
</evidence>
<comment type="caution">
    <text evidence="3">The sequence shown here is derived from an EMBL/GenBank/DDBJ whole genome shotgun (WGS) entry which is preliminary data.</text>
</comment>
<keyword evidence="2" id="KW-0812">Transmembrane</keyword>
<reference evidence="3 4" key="1">
    <citation type="submission" date="2020-10" db="EMBL/GenBank/DDBJ databases">
        <title>Sequencing the genomes of 1000 actinobacteria strains.</title>
        <authorList>
            <person name="Klenk H.-P."/>
        </authorList>
    </citation>
    <scope>NUCLEOTIDE SEQUENCE [LARGE SCALE GENOMIC DNA]</scope>
    <source>
        <strain evidence="3 4">DSM 46744</strain>
    </source>
</reference>
<evidence type="ECO:0000256" key="1">
    <source>
        <dbReference type="SAM" id="MobiDB-lite"/>
    </source>
</evidence>
<feature type="transmembrane region" description="Helical" evidence="2">
    <location>
        <begin position="47"/>
        <end position="65"/>
    </location>
</feature>
<keyword evidence="2" id="KW-1133">Transmembrane helix</keyword>
<dbReference type="Gene3D" id="1.50.10.10">
    <property type="match status" value="1"/>
</dbReference>
<dbReference type="PANTHER" id="PTHR31616:SF0">
    <property type="entry name" value="GLUCAN 1,4-ALPHA-GLUCOSIDASE"/>
    <property type="match status" value="1"/>
</dbReference>
<feature type="region of interest" description="Disordered" evidence="1">
    <location>
        <begin position="1"/>
        <end position="41"/>
    </location>
</feature>
<feature type="region of interest" description="Disordered" evidence="1">
    <location>
        <begin position="297"/>
        <end position="318"/>
    </location>
</feature>
<feature type="compositionally biased region" description="Basic residues" evidence="1">
    <location>
        <begin position="19"/>
        <end position="41"/>
    </location>
</feature>
<dbReference type="Proteomes" id="UP000627838">
    <property type="component" value="Unassembled WGS sequence"/>
</dbReference>